<reference evidence="2" key="1">
    <citation type="submission" date="2017-04" db="EMBL/GenBank/DDBJ databases">
        <title>Genome sequence and comparative analysis of three virulent Lactococcus garvieae phages, novel phages with genome architecture linking the 936 group phages of Lactococcus lactis.</title>
        <authorList>
            <person name="Hoai T.D."/>
            <person name="Nishiki I."/>
            <person name="Yoshida T."/>
            <person name="Nakai T."/>
        </authorList>
    </citation>
    <scope>NUCLEOTIDE SEQUENCE [LARGE SCALE GENOMIC DNA]</scope>
</reference>
<name>A0A2Z2GXM3_9CAUD</name>
<protein>
    <submittedName>
        <fullName evidence="2">Neck passage structure</fullName>
    </submittedName>
</protein>
<organism evidence="2 3">
    <name type="scientific">Lactococcus phage PLgW-1</name>
    <dbReference type="NCBI Taxonomy" id="1983536"/>
    <lineage>
        <taxon>Viruses</taxon>
        <taxon>Duplodnaviria</taxon>
        <taxon>Heunggongvirae</taxon>
        <taxon>Uroviricota</taxon>
        <taxon>Caudoviricetes</taxon>
        <taxon>Uwajimavirus</taxon>
        <taxon>Uwajimavirus PLgW1</taxon>
    </lineage>
</organism>
<dbReference type="InterPro" id="IPR036514">
    <property type="entry name" value="SGNH_hydro_sf"/>
</dbReference>
<evidence type="ECO:0000313" key="2">
    <source>
        <dbReference type="EMBL" id="ARQ94826.1"/>
    </source>
</evidence>
<sequence length="571" mass="63496">MSLDNFKKQTITWDMVNQSFEKPIQIMEGDVNARTLLLKITDNGSVLDLTGYSVKLTYQYMYKSQSGFVMLTPNDITKGEFTLIIPTEMTASGLIKSNLMLLNEEKEQVIVSKNLTFISDNSTVTDLAQEVNNKIDDFTKLLLENMPQVMRSELNDLHAQTDSNTSNIELKNPSYKDVISKKSEILKASKFTVFSGGTNTDNTWSGSGQYQGMYTRSFESNFEETMIDIDVMISGLTSVDVMLRYRKSTDTFKYISLFEATSSFKTTLSFDASNLAIYNDAKDFAILVRNTGTNEGSFTINNLLVYTDEMRKTSFYADNLKDVLLNIDEKLNELKPIEETILTSPSGKKFKLVISDDGNLTAKALALSKINVSGNSLVNGIYQGSHGARNFGMCASDSKHDFNYLVQQAILAKNPDSTFTQTQISGIEMATNQSEYEGYRDSISNSYTADTDLIILQIGDNATQYIETFKKTFPQFLKWLKGKCPIADIVVVGTWFSKAVSYPVVKQCALEAGLNFVDISALNTIENQSTSGAIITYDDGTTITASESWVRHPGNVGMQKIADKIIKSVGI</sequence>
<feature type="domain" description="BppU N-terminal" evidence="1">
    <location>
        <begin position="7"/>
        <end position="147"/>
    </location>
</feature>
<evidence type="ECO:0000313" key="3">
    <source>
        <dbReference type="Proteomes" id="UP000251251"/>
    </source>
</evidence>
<dbReference type="InterPro" id="IPR018913">
    <property type="entry name" value="BppU_N"/>
</dbReference>
<dbReference type="SUPFAM" id="SSF52266">
    <property type="entry name" value="SGNH hydrolase"/>
    <property type="match status" value="1"/>
</dbReference>
<dbReference type="CDD" id="cd00229">
    <property type="entry name" value="SGNH_hydrolase"/>
    <property type="match status" value="1"/>
</dbReference>
<dbReference type="Gene3D" id="2.60.40.3350">
    <property type="match status" value="1"/>
</dbReference>
<proteinExistence type="predicted"/>
<gene>
    <name evidence="2" type="ORF">PLgW1_15</name>
</gene>
<accession>A0A2Z2GXM3</accession>
<dbReference type="EMBL" id="KY888143">
    <property type="protein sequence ID" value="ARQ94826.1"/>
    <property type="molecule type" value="Genomic_DNA"/>
</dbReference>
<dbReference type="Pfam" id="PF10651">
    <property type="entry name" value="BppU_N"/>
    <property type="match status" value="1"/>
</dbReference>
<keyword evidence="3" id="KW-1185">Reference proteome</keyword>
<dbReference type="Proteomes" id="UP000251251">
    <property type="component" value="Segment"/>
</dbReference>
<evidence type="ECO:0000259" key="1">
    <source>
        <dbReference type="Pfam" id="PF10651"/>
    </source>
</evidence>
<dbReference type="Gene3D" id="3.40.50.1110">
    <property type="entry name" value="SGNH hydrolase"/>
    <property type="match status" value="1"/>
</dbReference>